<dbReference type="EMBL" id="FPAJ01000001">
    <property type="protein sequence ID" value="SFS48753.1"/>
    <property type="molecule type" value="Genomic_DNA"/>
</dbReference>
<dbReference type="GO" id="GO:0016020">
    <property type="term" value="C:membrane"/>
    <property type="evidence" value="ECO:0007669"/>
    <property type="project" value="UniProtKB-UniRule"/>
</dbReference>
<feature type="compositionally biased region" description="Low complexity" evidence="3">
    <location>
        <begin position="139"/>
        <end position="197"/>
    </location>
</feature>
<keyword evidence="4" id="KW-0732">Signal</keyword>
<feature type="compositionally biased region" description="Low complexity" evidence="3">
    <location>
        <begin position="255"/>
        <end position="269"/>
    </location>
</feature>
<evidence type="ECO:0000256" key="2">
    <source>
        <dbReference type="SAM" id="Coils"/>
    </source>
</evidence>
<feature type="domain" description="OmpA-like" evidence="5">
    <location>
        <begin position="443"/>
        <end position="563"/>
    </location>
</feature>
<feature type="compositionally biased region" description="Low complexity" evidence="3">
    <location>
        <begin position="209"/>
        <end position="223"/>
    </location>
</feature>
<organism evidence="6 7">
    <name type="scientific">Sulfitobacter marinus</name>
    <dbReference type="NCBI Taxonomy" id="394264"/>
    <lineage>
        <taxon>Bacteria</taxon>
        <taxon>Pseudomonadati</taxon>
        <taxon>Pseudomonadota</taxon>
        <taxon>Alphaproteobacteria</taxon>
        <taxon>Rhodobacterales</taxon>
        <taxon>Roseobacteraceae</taxon>
        <taxon>Sulfitobacter</taxon>
    </lineage>
</organism>
<dbReference type="RefSeq" id="WP_093914815.1">
    <property type="nucleotide sequence ID" value="NZ_FPAJ01000001.1"/>
</dbReference>
<dbReference type="CDD" id="cd07185">
    <property type="entry name" value="OmpA_C-like"/>
    <property type="match status" value="1"/>
</dbReference>
<accession>A0A1I6Q8E7</accession>
<evidence type="ECO:0000313" key="7">
    <source>
        <dbReference type="Proteomes" id="UP000199239"/>
    </source>
</evidence>
<evidence type="ECO:0000313" key="6">
    <source>
        <dbReference type="EMBL" id="SFS48753.1"/>
    </source>
</evidence>
<evidence type="ECO:0000256" key="3">
    <source>
        <dbReference type="SAM" id="MobiDB-lite"/>
    </source>
</evidence>
<feature type="coiled-coil region" evidence="2">
    <location>
        <begin position="84"/>
        <end position="122"/>
    </location>
</feature>
<dbReference type="AlphaFoldDB" id="A0A1I6Q8E7"/>
<name>A0A1I6Q8E7_9RHOB</name>
<dbReference type="OrthoDB" id="9792021at2"/>
<evidence type="ECO:0000256" key="4">
    <source>
        <dbReference type="SAM" id="SignalP"/>
    </source>
</evidence>
<sequence>MFKVLKSTTSLTICVALALPSGGFAQSATVDCAPEGAEAVFPCVLADGTEVLNAEQLADQVQGVVSGVIDGTGAVEAEASVEAEADAEAETEAATNAAETLAEEADAATAEIEAAAAAAQEEAIAAQIAADAEAKAAADQEAADQAASQEAVKEAVPVEEAAPAEVTAQQQAEATAAPQAEASQTEEQTDADLAAQQEAEEARLEQRAAEASAAAEAAAAADSGEAEAQVETEEVTAAQTRSSDQEFETQVTGESSADASSNAAPQAASQEDDGMSKFEKALLLGLGAVAVGAVLKNGSKVVSNSGDRLVVEDQYGDLRVLKDDDALVRQAGDEVRRETFNDGSARTTVTKPDGSQVVTILGRDGTVLRRINIDAQGDEYVLFDGTREERRVVVNELPQIEQRNTLASEQNEEALRLALETQLRGDQAQRYSLRQVRDIRQVRALAPQIELDAVRFATGSAAIRPEQAKSLAKIGTAISDAIRKDPRTVILVEGHTDAVGDAGYNLALSDRRAETVALALTEYFDVPPANLITQGYGESTLKIRTFDAEPANRRAVVRNITGLLRQ</sequence>
<dbReference type="Pfam" id="PF00691">
    <property type="entry name" value="OmpA"/>
    <property type="match status" value="1"/>
</dbReference>
<proteinExistence type="predicted"/>
<dbReference type="InterPro" id="IPR036737">
    <property type="entry name" value="OmpA-like_sf"/>
</dbReference>
<keyword evidence="7" id="KW-1185">Reference proteome</keyword>
<dbReference type="STRING" id="394264.SAMN04488040_0569"/>
<feature type="signal peptide" evidence="4">
    <location>
        <begin position="1"/>
        <end position="25"/>
    </location>
</feature>
<dbReference type="Gene3D" id="3.30.1330.60">
    <property type="entry name" value="OmpA-like domain"/>
    <property type="match status" value="1"/>
</dbReference>
<feature type="chain" id="PRO_5011453912" evidence="4">
    <location>
        <begin position="26"/>
        <end position="566"/>
    </location>
</feature>
<evidence type="ECO:0000259" key="5">
    <source>
        <dbReference type="PROSITE" id="PS51123"/>
    </source>
</evidence>
<gene>
    <name evidence="6" type="ORF">SAMN04488040_0569</name>
</gene>
<feature type="region of interest" description="Disordered" evidence="3">
    <location>
        <begin position="139"/>
        <end position="273"/>
    </location>
</feature>
<dbReference type="InterPro" id="IPR050330">
    <property type="entry name" value="Bact_OuterMem_StrucFunc"/>
</dbReference>
<protein>
    <submittedName>
        <fullName evidence="6">OmpA family protein</fullName>
    </submittedName>
</protein>
<dbReference type="Proteomes" id="UP000199239">
    <property type="component" value="Unassembled WGS sequence"/>
</dbReference>
<feature type="compositionally biased region" description="Acidic residues" evidence="3">
    <location>
        <begin position="224"/>
        <end position="234"/>
    </location>
</feature>
<dbReference type="PROSITE" id="PS51123">
    <property type="entry name" value="OMPA_2"/>
    <property type="match status" value="1"/>
</dbReference>
<keyword evidence="1" id="KW-0472">Membrane</keyword>
<dbReference type="SUPFAM" id="SSF103088">
    <property type="entry name" value="OmpA-like"/>
    <property type="match status" value="1"/>
</dbReference>
<dbReference type="InterPro" id="IPR006665">
    <property type="entry name" value="OmpA-like"/>
</dbReference>
<dbReference type="PANTHER" id="PTHR30329">
    <property type="entry name" value="STATOR ELEMENT OF FLAGELLAR MOTOR COMPLEX"/>
    <property type="match status" value="1"/>
</dbReference>
<reference evidence="7" key="1">
    <citation type="submission" date="2016-10" db="EMBL/GenBank/DDBJ databases">
        <authorList>
            <person name="Varghese N."/>
            <person name="Submissions S."/>
        </authorList>
    </citation>
    <scope>NUCLEOTIDE SEQUENCE [LARGE SCALE GENOMIC DNA]</scope>
    <source>
        <strain evidence="7">DSM 23422</strain>
    </source>
</reference>
<evidence type="ECO:0000256" key="1">
    <source>
        <dbReference type="PROSITE-ProRule" id="PRU00473"/>
    </source>
</evidence>
<dbReference type="PANTHER" id="PTHR30329:SF21">
    <property type="entry name" value="LIPOPROTEIN YIAD-RELATED"/>
    <property type="match status" value="1"/>
</dbReference>
<keyword evidence="2" id="KW-0175">Coiled coil</keyword>